<comment type="caution">
    <text evidence="11">The sequence shown here is derived from an EMBL/GenBank/DDBJ whole genome shotgun (WGS) entry which is preliminary data.</text>
</comment>
<evidence type="ECO:0000256" key="1">
    <source>
        <dbReference type="ARBA" id="ARBA00004236"/>
    </source>
</evidence>
<evidence type="ECO:0000256" key="8">
    <source>
        <dbReference type="ARBA" id="ARBA00038120"/>
    </source>
</evidence>
<sequence length="256" mass="28181">MSSGLRISVVIPVLDDADELRECLRLLAAQEVAPYEVVVVDNGSTDDSATVAVAGGARVVPEPRRGIPRASATGYDACAGDVLARLDADSRPHPDWTRRIGETLADDTVDAVTGIGLFHDLPWPLRVPVSALYLGAYYLPTWAALGQAPFWGSSMAMRREVWEQARDRVHLDDDVHDDMDLAFAVGPRPSAPDGRGENDVVWARTVFNPWLRADVSSRSVTGTAQWRRRWARGAETVRIGFADAPAWQRWQVRLGR</sequence>
<dbReference type="PANTHER" id="PTHR43646">
    <property type="entry name" value="GLYCOSYLTRANSFERASE"/>
    <property type="match status" value="1"/>
</dbReference>
<dbReference type="EMBL" id="JBHSQI010000001">
    <property type="protein sequence ID" value="MFC6152205.1"/>
    <property type="molecule type" value="Genomic_DNA"/>
</dbReference>
<keyword evidence="12" id="KW-1185">Reference proteome</keyword>
<accession>A0ABW1QV86</accession>
<gene>
    <name evidence="11" type="ORF">ACFPWU_00790</name>
</gene>
<protein>
    <recommendedName>
        <fullName evidence="9">4,4'-diaponeurosporenoate glycosyltransferase</fullName>
    </recommendedName>
</protein>
<comment type="subcellular location">
    <subcellularLocation>
        <location evidence="1">Cell membrane</location>
    </subcellularLocation>
</comment>
<evidence type="ECO:0000256" key="5">
    <source>
        <dbReference type="ARBA" id="ARBA00023136"/>
    </source>
</evidence>
<comment type="pathway">
    <text evidence="7">Carotenoid biosynthesis; staphyloxanthin biosynthesis; staphyloxanthin from farnesyl diphosphate: step 4/5.</text>
</comment>
<keyword evidence="5" id="KW-0472">Membrane</keyword>
<keyword evidence="2" id="KW-1003">Cell membrane</keyword>
<dbReference type="Gene3D" id="3.90.550.10">
    <property type="entry name" value="Spore Coat Polysaccharide Biosynthesis Protein SpsA, Chain A"/>
    <property type="match status" value="1"/>
</dbReference>
<dbReference type="SUPFAM" id="SSF53448">
    <property type="entry name" value="Nucleotide-diphospho-sugar transferases"/>
    <property type="match status" value="1"/>
</dbReference>
<proteinExistence type="inferred from homology"/>
<dbReference type="CDD" id="cd00761">
    <property type="entry name" value="Glyco_tranf_GTA_type"/>
    <property type="match status" value="1"/>
</dbReference>
<evidence type="ECO:0000313" key="12">
    <source>
        <dbReference type="Proteomes" id="UP001596098"/>
    </source>
</evidence>
<evidence type="ECO:0000256" key="6">
    <source>
        <dbReference type="ARBA" id="ARBA00037281"/>
    </source>
</evidence>
<evidence type="ECO:0000313" key="11">
    <source>
        <dbReference type="EMBL" id="MFC6152205.1"/>
    </source>
</evidence>
<dbReference type="RefSeq" id="WP_128220309.1">
    <property type="nucleotide sequence ID" value="NZ_CP034929.1"/>
</dbReference>
<feature type="domain" description="Glycosyltransferase 2-like" evidence="10">
    <location>
        <begin position="8"/>
        <end position="161"/>
    </location>
</feature>
<evidence type="ECO:0000256" key="9">
    <source>
        <dbReference type="ARBA" id="ARBA00040345"/>
    </source>
</evidence>
<keyword evidence="4" id="KW-0808">Transferase</keyword>
<dbReference type="Pfam" id="PF00535">
    <property type="entry name" value="Glycos_transf_2"/>
    <property type="match status" value="1"/>
</dbReference>
<evidence type="ECO:0000256" key="4">
    <source>
        <dbReference type="ARBA" id="ARBA00022679"/>
    </source>
</evidence>
<dbReference type="InterPro" id="IPR001173">
    <property type="entry name" value="Glyco_trans_2-like"/>
</dbReference>
<organism evidence="11 12">
    <name type="scientific">Nocardioides yefusunii</name>
    <dbReference type="NCBI Taxonomy" id="2500546"/>
    <lineage>
        <taxon>Bacteria</taxon>
        <taxon>Bacillati</taxon>
        <taxon>Actinomycetota</taxon>
        <taxon>Actinomycetes</taxon>
        <taxon>Propionibacteriales</taxon>
        <taxon>Nocardioidaceae</taxon>
        <taxon>Nocardioides</taxon>
    </lineage>
</organism>
<dbReference type="InterPro" id="IPR029044">
    <property type="entry name" value="Nucleotide-diphossugar_trans"/>
</dbReference>
<keyword evidence="3" id="KW-0328">Glycosyltransferase</keyword>
<comment type="function">
    <text evidence="6">Catalyzes the glycosylation of 4,4'-diaponeurosporenoate, i.e. the esterification of glucose at the C1'' position with the carboxyl group of 4,4'-diaponeurosporenic acid, to form glycosyl-4,4'-diaponeurosporenoate. This is a step in the biosynthesis of staphyloxanthin, an orange pigment present in most staphylococci strains.</text>
</comment>
<evidence type="ECO:0000256" key="7">
    <source>
        <dbReference type="ARBA" id="ARBA00037904"/>
    </source>
</evidence>
<reference evidence="12" key="1">
    <citation type="journal article" date="2019" name="Int. J. Syst. Evol. Microbiol.">
        <title>The Global Catalogue of Microorganisms (GCM) 10K type strain sequencing project: providing services to taxonomists for standard genome sequencing and annotation.</title>
        <authorList>
            <consortium name="The Broad Institute Genomics Platform"/>
            <consortium name="The Broad Institute Genome Sequencing Center for Infectious Disease"/>
            <person name="Wu L."/>
            <person name="Ma J."/>
        </authorList>
    </citation>
    <scope>NUCLEOTIDE SEQUENCE [LARGE SCALE GENOMIC DNA]</scope>
    <source>
        <strain evidence="12">DFY28</strain>
    </source>
</reference>
<dbReference type="Proteomes" id="UP001596098">
    <property type="component" value="Unassembled WGS sequence"/>
</dbReference>
<name>A0ABW1QV86_9ACTN</name>
<evidence type="ECO:0000256" key="2">
    <source>
        <dbReference type="ARBA" id="ARBA00022475"/>
    </source>
</evidence>
<evidence type="ECO:0000256" key="3">
    <source>
        <dbReference type="ARBA" id="ARBA00022676"/>
    </source>
</evidence>
<evidence type="ECO:0000259" key="10">
    <source>
        <dbReference type="Pfam" id="PF00535"/>
    </source>
</evidence>
<comment type="similarity">
    <text evidence="8">Belongs to the glycosyltransferase 2 family. CrtQ subfamily.</text>
</comment>
<dbReference type="PANTHER" id="PTHR43646:SF2">
    <property type="entry name" value="GLYCOSYLTRANSFERASE 2-LIKE DOMAIN-CONTAINING PROTEIN"/>
    <property type="match status" value="1"/>
</dbReference>